<dbReference type="InterPro" id="IPR043128">
    <property type="entry name" value="Rev_trsase/Diguanyl_cyclase"/>
</dbReference>
<sequence>MVDLDHFKEINDGFGHPEGDRILREVSRCLQECFGPEALLGRVGGDEFAVFLQPNLSLEEWKVCLRHFQESVRLVEPPSGARRLSCSVGVLLVKEPRPVEELYRDADWLLYQAKAQGRDRYVAGTQEDARVGVHAQAG</sequence>
<gene>
    <name evidence="2" type="ORF">H9710_09535</name>
</gene>
<reference evidence="2" key="1">
    <citation type="journal article" date="2021" name="PeerJ">
        <title>Extensive microbial diversity within the chicken gut microbiome revealed by metagenomics and culture.</title>
        <authorList>
            <person name="Gilroy R."/>
            <person name="Ravi A."/>
            <person name="Getino M."/>
            <person name="Pursley I."/>
            <person name="Horton D.L."/>
            <person name="Alikhan N.F."/>
            <person name="Baker D."/>
            <person name="Gharbi K."/>
            <person name="Hall N."/>
            <person name="Watson M."/>
            <person name="Adriaenssens E.M."/>
            <person name="Foster-Nyarko E."/>
            <person name="Jarju S."/>
            <person name="Secka A."/>
            <person name="Antonio M."/>
            <person name="Oren A."/>
            <person name="Chaudhuri R.R."/>
            <person name="La Ragione R."/>
            <person name="Hildebrand F."/>
            <person name="Pallen M.J."/>
        </authorList>
    </citation>
    <scope>NUCLEOTIDE SEQUENCE</scope>
    <source>
        <strain evidence="2">CHK185-1770</strain>
    </source>
</reference>
<evidence type="ECO:0000313" key="3">
    <source>
        <dbReference type="Proteomes" id="UP000826793"/>
    </source>
</evidence>
<comment type="caution">
    <text evidence="2">The sequence shown here is derived from an EMBL/GenBank/DDBJ whole genome shotgun (WGS) entry which is preliminary data.</text>
</comment>
<protein>
    <submittedName>
        <fullName evidence="2">GGDEF domain-containing protein</fullName>
    </submittedName>
</protein>
<evidence type="ECO:0000259" key="1">
    <source>
        <dbReference type="PROSITE" id="PS50887"/>
    </source>
</evidence>
<dbReference type="Gene3D" id="3.30.70.270">
    <property type="match status" value="1"/>
</dbReference>
<dbReference type="Pfam" id="PF00990">
    <property type="entry name" value="GGDEF"/>
    <property type="match status" value="1"/>
</dbReference>
<dbReference type="AlphaFoldDB" id="A0A9D2SFR5"/>
<dbReference type="NCBIfam" id="TIGR00254">
    <property type="entry name" value="GGDEF"/>
    <property type="match status" value="1"/>
</dbReference>
<proteinExistence type="predicted"/>
<dbReference type="SUPFAM" id="SSF55073">
    <property type="entry name" value="Nucleotide cyclase"/>
    <property type="match status" value="1"/>
</dbReference>
<dbReference type="InterPro" id="IPR000160">
    <property type="entry name" value="GGDEF_dom"/>
</dbReference>
<name>A0A9D2SFR5_9FIRM</name>
<accession>A0A9D2SFR5</accession>
<dbReference type="CDD" id="cd01949">
    <property type="entry name" value="GGDEF"/>
    <property type="match status" value="1"/>
</dbReference>
<dbReference type="PANTHER" id="PTHR45138">
    <property type="entry name" value="REGULATORY COMPONENTS OF SENSORY TRANSDUCTION SYSTEM"/>
    <property type="match status" value="1"/>
</dbReference>
<dbReference type="Proteomes" id="UP000826793">
    <property type="component" value="Unassembled WGS sequence"/>
</dbReference>
<organism evidence="2 3">
    <name type="scientific">Candidatus Acutalibacter pullicola</name>
    <dbReference type="NCBI Taxonomy" id="2838417"/>
    <lineage>
        <taxon>Bacteria</taxon>
        <taxon>Bacillati</taxon>
        <taxon>Bacillota</taxon>
        <taxon>Clostridia</taxon>
        <taxon>Eubacteriales</taxon>
        <taxon>Acutalibacteraceae</taxon>
        <taxon>Acutalibacter</taxon>
    </lineage>
</organism>
<dbReference type="GO" id="GO:0052621">
    <property type="term" value="F:diguanylate cyclase activity"/>
    <property type="evidence" value="ECO:0007669"/>
    <property type="project" value="TreeGrafter"/>
</dbReference>
<reference evidence="2" key="2">
    <citation type="submission" date="2021-04" db="EMBL/GenBank/DDBJ databases">
        <authorList>
            <person name="Gilroy R."/>
        </authorList>
    </citation>
    <scope>NUCLEOTIDE SEQUENCE</scope>
    <source>
        <strain evidence="2">CHK185-1770</strain>
    </source>
</reference>
<dbReference type="PROSITE" id="PS50887">
    <property type="entry name" value="GGDEF"/>
    <property type="match status" value="1"/>
</dbReference>
<dbReference type="EMBL" id="DWXG01000083">
    <property type="protein sequence ID" value="HJB98804.1"/>
    <property type="molecule type" value="Genomic_DNA"/>
</dbReference>
<evidence type="ECO:0000313" key="2">
    <source>
        <dbReference type="EMBL" id="HJB98804.1"/>
    </source>
</evidence>
<dbReference type="SMART" id="SM00267">
    <property type="entry name" value="GGDEF"/>
    <property type="match status" value="1"/>
</dbReference>
<feature type="domain" description="GGDEF" evidence="1">
    <location>
        <begin position="1"/>
        <end position="126"/>
    </location>
</feature>
<dbReference type="InterPro" id="IPR050469">
    <property type="entry name" value="Diguanylate_Cyclase"/>
</dbReference>
<dbReference type="InterPro" id="IPR029787">
    <property type="entry name" value="Nucleotide_cyclase"/>
</dbReference>
<dbReference type="PANTHER" id="PTHR45138:SF9">
    <property type="entry name" value="DIGUANYLATE CYCLASE DGCM-RELATED"/>
    <property type="match status" value="1"/>
</dbReference>